<evidence type="ECO:0000313" key="2">
    <source>
        <dbReference type="EMBL" id="KAB7498892.1"/>
    </source>
</evidence>
<comment type="caution">
    <text evidence="2">The sequence shown here is derived from an EMBL/GenBank/DDBJ whole genome shotgun (WGS) entry which is preliminary data.</text>
</comment>
<dbReference type="Proteomes" id="UP000326759">
    <property type="component" value="Unassembled WGS sequence"/>
</dbReference>
<reference evidence="2 3" key="1">
    <citation type="journal article" date="2019" name="PLoS Biol.">
        <title>Sex chromosomes control vertical transmission of feminizing Wolbachia symbionts in an isopod.</title>
        <authorList>
            <person name="Becking T."/>
            <person name="Chebbi M.A."/>
            <person name="Giraud I."/>
            <person name="Moumen B."/>
            <person name="Laverre T."/>
            <person name="Caubet Y."/>
            <person name="Peccoud J."/>
            <person name="Gilbert C."/>
            <person name="Cordaux R."/>
        </authorList>
    </citation>
    <scope>NUCLEOTIDE SEQUENCE [LARGE SCALE GENOMIC DNA]</scope>
    <source>
        <strain evidence="2">ANa2</strain>
        <tissue evidence="2">Whole body excluding digestive tract and cuticle</tissue>
    </source>
</reference>
<dbReference type="EMBL" id="SEYY01018883">
    <property type="protein sequence ID" value="KAB7498892.1"/>
    <property type="molecule type" value="Genomic_DNA"/>
</dbReference>
<protein>
    <submittedName>
        <fullName evidence="2">Uncharacterized protein</fullName>
    </submittedName>
</protein>
<proteinExistence type="predicted"/>
<organism evidence="2 3">
    <name type="scientific">Armadillidium nasatum</name>
    <dbReference type="NCBI Taxonomy" id="96803"/>
    <lineage>
        <taxon>Eukaryota</taxon>
        <taxon>Metazoa</taxon>
        <taxon>Ecdysozoa</taxon>
        <taxon>Arthropoda</taxon>
        <taxon>Crustacea</taxon>
        <taxon>Multicrustacea</taxon>
        <taxon>Malacostraca</taxon>
        <taxon>Eumalacostraca</taxon>
        <taxon>Peracarida</taxon>
        <taxon>Isopoda</taxon>
        <taxon>Oniscidea</taxon>
        <taxon>Crinocheta</taxon>
        <taxon>Armadillidiidae</taxon>
        <taxon>Armadillidium</taxon>
    </lineage>
</organism>
<feature type="region of interest" description="Disordered" evidence="1">
    <location>
        <begin position="124"/>
        <end position="145"/>
    </location>
</feature>
<keyword evidence="3" id="KW-1185">Reference proteome</keyword>
<evidence type="ECO:0000313" key="3">
    <source>
        <dbReference type="Proteomes" id="UP000326759"/>
    </source>
</evidence>
<gene>
    <name evidence="2" type="ORF">Anas_07106</name>
</gene>
<feature type="region of interest" description="Disordered" evidence="1">
    <location>
        <begin position="236"/>
        <end position="257"/>
    </location>
</feature>
<evidence type="ECO:0000256" key="1">
    <source>
        <dbReference type="SAM" id="MobiDB-lite"/>
    </source>
</evidence>
<sequence length="257" mass="28615">MFIIFIMCVSDPLDQDRFSQGGTFIEFYSYFSHQSSTRNLTEVKRSCLKEGVLKLKISRQKSYKKFVLNLVCGSYDDDDDDDDDHEEEFYWTEIEVNVTTTVEPPSESVSPPNLNPSRPRIIPPSGRPIQTPAPQVTTSTSSSPLSNMQFFSPSKSVHVGNSSPLTLTLIINATSLLPYSQAHGHELQATFQVLIEEGKSVPLALQKQVQVAVKETEKVVSVVKCTEWNRRTNGALSANGKRLARDSGNKNNTNSEP</sequence>
<name>A0A5N5SXY8_9CRUS</name>
<feature type="compositionally biased region" description="Polar residues" evidence="1">
    <location>
        <begin position="132"/>
        <end position="145"/>
    </location>
</feature>
<accession>A0A5N5SXY8</accession>
<dbReference type="AlphaFoldDB" id="A0A5N5SXY8"/>